<evidence type="ECO:0000313" key="3">
    <source>
        <dbReference type="EMBL" id="KAA6388113.1"/>
    </source>
</evidence>
<evidence type="ECO:0000313" key="4">
    <source>
        <dbReference type="Proteomes" id="UP000324800"/>
    </source>
</evidence>
<dbReference type="GO" id="GO:0051082">
    <property type="term" value="F:unfolded protein binding"/>
    <property type="evidence" value="ECO:0007669"/>
    <property type="project" value="InterPro"/>
</dbReference>
<sequence>MLGQFFPQIVGKFRANLPGLLIYVRRVIIMENCYELIPEYSTIEELRKKCDNHADATLKDLNMMLYEITPLITDFSLEDSASFSARIYRMIKQGLSFDYTGDIAAELSPLESTIE</sequence>
<organism evidence="3 4">
    <name type="scientific">Streblomastix strix</name>
    <dbReference type="NCBI Taxonomy" id="222440"/>
    <lineage>
        <taxon>Eukaryota</taxon>
        <taxon>Metamonada</taxon>
        <taxon>Preaxostyla</taxon>
        <taxon>Oxymonadida</taxon>
        <taxon>Streblomastigidae</taxon>
        <taxon>Streblomastix</taxon>
    </lineage>
</organism>
<dbReference type="SUPFAM" id="SSF110942">
    <property type="entry name" value="HSP90 C-terminal domain"/>
    <property type="match status" value="1"/>
</dbReference>
<dbReference type="GO" id="GO:0005524">
    <property type="term" value="F:ATP binding"/>
    <property type="evidence" value="ECO:0007669"/>
    <property type="project" value="InterPro"/>
</dbReference>
<dbReference type="GO" id="GO:0140662">
    <property type="term" value="F:ATP-dependent protein folding chaperone"/>
    <property type="evidence" value="ECO:0007669"/>
    <property type="project" value="InterPro"/>
</dbReference>
<keyword evidence="2" id="KW-0143">Chaperone</keyword>
<dbReference type="AlphaFoldDB" id="A0A5J4W0U6"/>
<dbReference type="Pfam" id="PF00183">
    <property type="entry name" value="HSP90"/>
    <property type="match status" value="1"/>
</dbReference>
<protein>
    <submittedName>
        <fullName evidence="3">Uncharacterized protein</fullName>
    </submittedName>
</protein>
<evidence type="ECO:0000256" key="2">
    <source>
        <dbReference type="ARBA" id="ARBA00023186"/>
    </source>
</evidence>
<gene>
    <name evidence="3" type="ORF">EZS28_016360</name>
</gene>
<comment type="caution">
    <text evidence="3">The sequence shown here is derived from an EMBL/GenBank/DDBJ whole genome shotgun (WGS) entry which is preliminary data.</text>
</comment>
<name>A0A5J4W0U6_9EUKA</name>
<dbReference type="Gene3D" id="1.20.120.790">
    <property type="entry name" value="Heat shock protein 90, C-terminal domain"/>
    <property type="match status" value="1"/>
</dbReference>
<accession>A0A5J4W0U6</accession>
<dbReference type="InterPro" id="IPR037196">
    <property type="entry name" value="HSP90_C"/>
</dbReference>
<evidence type="ECO:0000256" key="1">
    <source>
        <dbReference type="ARBA" id="ARBA00008239"/>
    </source>
</evidence>
<proteinExistence type="inferred from homology"/>
<dbReference type="GO" id="GO:0016887">
    <property type="term" value="F:ATP hydrolysis activity"/>
    <property type="evidence" value="ECO:0007669"/>
    <property type="project" value="InterPro"/>
</dbReference>
<reference evidence="3 4" key="1">
    <citation type="submission" date="2019-03" db="EMBL/GenBank/DDBJ databases">
        <title>Single cell metagenomics reveals metabolic interactions within the superorganism composed of flagellate Streblomastix strix and complex community of Bacteroidetes bacteria on its surface.</title>
        <authorList>
            <person name="Treitli S.C."/>
            <person name="Kolisko M."/>
            <person name="Husnik F."/>
            <person name="Keeling P."/>
            <person name="Hampl V."/>
        </authorList>
    </citation>
    <scope>NUCLEOTIDE SEQUENCE [LARGE SCALE GENOMIC DNA]</scope>
    <source>
        <strain evidence="3">ST1C</strain>
    </source>
</reference>
<dbReference type="EMBL" id="SNRW01004113">
    <property type="protein sequence ID" value="KAA6388113.1"/>
    <property type="molecule type" value="Genomic_DNA"/>
</dbReference>
<dbReference type="Proteomes" id="UP000324800">
    <property type="component" value="Unassembled WGS sequence"/>
</dbReference>
<comment type="similarity">
    <text evidence="1">Belongs to the heat shock protein 90 family.</text>
</comment>
<dbReference type="InterPro" id="IPR001404">
    <property type="entry name" value="Hsp90_fam"/>
</dbReference>